<evidence type="ECO:0000313" key="2">
    <source>
        <dbReference type="EMBL" id="CCI19541.1"/>
    </source>
</evidence>
<evidence type="ECO:0000313" key="3">
    <source>
        <dbReference type="Proteomes" id="UP000003613"/>
    </source>
</evidence>
<gene>
    <name evidence="2" type="ORF">MICAF_5150002</name>
</gene>
<dbReference type="AlphaFoldDB" id="I4HBW7"/>
<protein>
    <recommendedName>
        <fullName evidence="1">Rv2525c-like glycoside hydrolase-like domain-containing protein</fullName>
    </recommendedName>
</protein>
<accession>I4HBW7</accession>
<comment type="caution">
    <text evidence="2">The sequence shown here is derived from an EMBL/GenBank/DDBJ whole genome shotgun (WGS) entry which is preliminary data.</text>
</comment>
<dbReference type="Proteomes" id="UP000003613">
    <property type="component" value="Unassembled WGS sequence"/>
</dbReference>
<dbReference type="RefSeq" id="WP_002789550.1">
    <property type="nucleotide sequence ID" value="NZ_HE973365.1"/>
</dbReference>
<dbReference type="Gene3D" id="3.20.20.80">
    <property type="entry name" value="Glycosidases"/>
    <property type="match status" value="1"/>
</dbReference>
<reference evidence="2 3" key="1">
    <citation type="submission" date="2012-04" db="EMBL/GenBank/DDBJ databases">
        <authorList>
            <person name="Genoscope - CEA"/>
        </authorList>
    </citation>
    <scope>NUCLEOTIDE SEQUENCE [LARGE SCALE GENOMIC DNA]</scope>
    <source>
        <strain evidence="2 3">9807</strain>
    </source>
</reference>
<dbReference type="EMBL" id="CAIM01000463">
    <property type="protein sequence ID" value="CCI19541.1"/>
    <property type="molecule type" value="Genomic_DNA"/>
</dbReference>
<dbReference type="InterPro" id="IPR017853">
    <property type="entry name" value="GH"/>
</dbReference>
<dbReference type="InterPro" id="IPR015020">
    <property type="entry name" value="Rv2525c-like_Glyco_Hydro-like"/>
</dbReference>
<dbReference type="Pfam" id="PF08924">
    <property type="entry name" value="Rv2525c_GlyHyd-like"/>
    <property type="match status" value="1"/>
</dbReference>
<sequence>MTQLPGIVQSAPNQSLGFDADSVITKATAQKFASQGYKFCLRYLSLGAGEAPGDLTYEEALGILQGGLALMPVQHVSSPGWVPSAQLGTTYGDNGANNAISVGFPRKVNVWLDLEGIRGASHLCNP</sequence>
<organism evidence="2 3">
    <name type="scientific">Microcystis aeruginosa PCC 9807</name>
    <dbReference type="NCBI Taxonomy" id="1160283"/>
    <lineage>
        <taxon>Bacteria</taxon>
        <taxon>Bacillati</taxon>
        <taxon>Cyanobacteriota</taxon>
        <taxon>Cyanophyceae</taxon>
        <taxon>Oscillatoriophycideae</taxon>
        <taxon>Chroococcales</taxon>
        <taxon>Microcystaceae</taxon>
        <taxon>Microcystis</taxon>
    </lineage>
</organism>
<feature type="domain" description="Rv2525c-like glycoside hydrolase-like" evidence="1">
    <location>
        <begin position="31"/>
        <end position="116"/>
    </location>
</feature>
<proteinExistence type="predicted"/>
<evidence type="ECO:0000259" key="1">
    <source>
        <dbReference type="Pfam" id="PF08924"/>
    </source>
</evidence>
<dbReference type="HOGENOM" id="CLU_1978952_0_0_3"/>
<name>I4HBW7_MICAE</name>
<dbReference type="SUPFAM" id="SSF51445">
    <property type="entry name" value="(Trans)glycosidases"/>
    <property type="match status" value="1"/>
</dbReference>